<name>A0ABN2FFT2_9ACTN</name>
<comment type="function">
    <text evidence="7">Functions as a peptidoglycan terminase that cleaves nascent peptidoglycan strands endolytically to terminate their elongation.</text>
</comment>
<dbReference type="PANTHER" id="PTHR30518:SF2">
    <property type="entry name" value="ENDOLYTIC MUREIN TRANSGLYCOSYLASE"/>
    <property type="match status" value="1"/>
</dbReference>
<evidence type="ECO:0000256" key="6">
    <source>
        <dbReference type="ARBA" id="ARBA00023316"/>
    </source>
</evidence>
<evidence type="ECO:0000256" key="3">
    <source>
        <dbReference type="ARBA" id="ARBA00022989"/>
    </source>
</evidence>
<keyword evidence="3 7" id="KW-1133">Transmembrane helix</keyword>
<comment type="similarity">
    <text evidence="7">Belongs to the transglycosylase MltG family.</text>
</comment>
<feature type="site" description="Important for catalytic activity" evidence="7">
    <location>
        <position position="343"/>
    </location>
</feature>
<feature type="region of interest" description="Disordered" evidence="8">
    <location>
        <begin position="1"/>
        <end position="120"/>
    </location>
</feature>
<evidence type="ECO:0000313" key="10">
    <source>
        <dbReference type="Proteomes" id="UP001500064"/>
    </source>
</evidence>
<evidence type="ECO:0000256" key="7">
    <source>
        <dbReference type="HAMAP-Rule" id="MF_02065"/>
    </source>
</evidence>
<dbReference type="Pfam" id="PF02618">
    <property type="entry name" value="YceG"/>
    <property type="match status" value="1"/>
</dbReference>
<feature type="transmembrane region" description="Helical" evidence="7">
    <location>
        <begin position="127"/>
        <end position="149"/>
    </location>
</feature>
<evidence type="ECO:0000256" key="8">
    <source>
        <dbReference type="SAM" id="MobiDB-lite"/>
    </source>
</evidence>
<keyword evidence="6 7" id="KW-0961">Cell wall biogenesis/degradation</keyword>
<comment type="subcellular location">
    <subcellularLocation>
        <location evidence="7">Cell membrane</location>
        <topology evidence="7">Single-pass membrane protein</topology>
    </subcellularLocation>
</comment>
<dbReference type="CDD" id="cd08010">
    <property type="entry name" value="MltG_like"/>
    <property type="match status" value="1"/>
</dbReference>
<feature type="compositionally biased region" description="Basic and acidic residues" evidence="8">
    <location>
        <begin position="54"/>
        <end position="64"/>
    </location>
</feature>
<evidence type="ECO:0000256" key="1">
    <source>
        <dbReference type="ARBA" id="ARBA00022475"/>
    </source>
</evidence>
<dbReference type="NCBIfam" id="TIGR00247">
    <property type="entry name" value="endolytic transglycosylase MltG"/>
    <property type="match status" value="1"/>
</dbReference>
<evidence type="ECO:0000256" key="5">
    <source>
        <dbReference type="ARBA" id="ARBA00023239"/>
    </source>
</evidence>
<keyword evidence="2 7" id="KW-0812">Transmembrane</keyword>
<sequence length="463" mass="49518">MNRTPENEDDADDVIPFQPAQSPAEEPEPRAEQDDAEHRAGQGDPEFGVAQDDPELRAGHDDPGLRAAQGDPERRTGQSEPEHSTGLDSPEPGVERDDSGATGGRDEPGPGAEEEVPAGRGQAMRKVGLLSAGLLAGVLAVGLGAIVMLKPYLSPDDFEGTGSGAVTVRIPPGSSAADIGSALADAGVVASVQSFVNVTEDRAMSDRLRPGHYRLRKGMAATAALDLLLAPASRIVRRVTVPEGMRVSEVLTRVAKLSGLPLEELRGVDKDLVGLPEYANGLEGFLFPATYEIEPGDTAVDVLAAMAERFATAARHVGLEEQAAKVNLTPLQVVTVASMIQAEGGTDEDYPKISRVIYNRLQKGTPLEIDSTVLYAQNRRTLKVTESDTKVNSPYNTYRHKGLPPGPIANPGEKALMAALNPAEGDWHWFVTTDPGHRITKFTNKESEFVRYREELNKNLGTS</sequence>
<gene>
    <name evidence="9" type="primary">mltG_1</name>
    <name evidence="7" type="synonym">mltG</name>
    <name evidence="9" type="ORF">GCM10009733_047560</name>
</gene>
<feature type="compositionally biased region" description="Basic and acidic residues" evidence="8">
    <location>
        <begin position="27"/>
        <end position="41"/>
    </location>
</feature>
<feature type="compositionally biased region" description="Basic and acidic residues" evidence="8">
    <location>
        <begin position="71"/>
        <end position="85"/>
    </location>
</feature>
<feature type="compositionally biased region" description="Basic and acidic residues" evidence="8">
    <location>
        <begin position="93"/>
        <end position="108"/>
    </location>
</feature>
<dbReference type="EC" id="4.2.2.29" evidence="7"/>
<accession>A0ABN2FFT2</accession>
<reference evidence="9 10" key="1">
    <citation type="journal article" date="2019" name="Int. J. Syst. Evol. Microbiol.">
        <title>The Global Catalogue of Microorganisms (GCM) 10K type strain sequencing project: providing services to taxonomists for standard genome sequencing and annotation.</title>
        <authorList>
            <consortium name="The Broad Institute Genomics Platform"/>
            <consortium name="The Broad Institute Genome Sequencing Center for Infectious Disease"/>
            <person name="Wu L."/>
            <person name="Ma J."/>
        </authorList>
    </citation>
    <scope>NUCLEOTIDE SEQUENCE [LARGE SCALE GENOMIC DNA]</scope>
    <source>
        <strain evidence="9 10">JCM 13929</strain>
    </source>
</reference>
<proteinExistence type="inferred from homology"/>
<organism evidence="9 10">
    <name type="scientific">Nonomuraea maheshkhaliensis</name>
    <dbReference type="NCBI Taxonomy" id="419590"/>
    <lineage>
        <taxon>Bacteria</taxon>
        <taxon>Bacillati</taxon>
        <taxon>Actinomycetota</taxon>
        <taxon>Actinomycetes</taxon>
        <taxon>Streptosporangiales</taxon>
        <taxon>Streptosporangiaceae</taxon>
        <taxon>Nonomuraea</taxon>
    </lineage>
</organism>
<dbReference type="EMBL" id="BAAAMU010000034">
    <property type="protein sequence ID" value="GAA1644921.1"/>
    <property type="molecule type" value="Genomic_DNA"/>
</dbReference>
<dbReference type="Gene3D" id="3.30.1490.480">
    <property type="entry name" value="Endolytic murein transglycosylase"/>
    <property type="match status" value="1"/>
</dbReference>
<evidence type="ECO:0000313" key="9">
    <source>
        <dbReference type="EMBL" id="GAA1644921.1"/>
    </source>
</evidence>
<evidence type="ECO:0000256" key="2">
    <source>
        <dbReference type="ARBA" id="ARBA00022692"/>
    </source>
</evidence>
<dbReference type="PANTHER" id="PTHR30518">
    <property type="entry name" value="ENDOLYTIC MUREIN TRANSGLYCOSYLASE"/>
    <property type="match status" value="1"/>
</dbReference>
<keyword evidence="1 7" id="KW-1003">Cell membrane</keyword>
<dbReference type="RefSeq" id="WP_346108052.1">
    <property type="nucleotide sequence ID" value="NZ_BAAAMU010000034.1"/>
</dbReference>
<comment type="catalytic activity">
    <reaction evidence="7">
        <text>a peptidoglycan chain = a peptidoglycan chain with N-acetyl-1,6-anhydromuramyl-[peptide] at the reducing end + a peptidoglycan chain with N-acetylglucosamine at the non-reducing end.</text>
        <dbReference type="EC" id="4.2.2.29"/>
    </reaction>
</comment>
<keyword evidence="4 7" id="KW-0472">Membrane</keyword>
<keyword evidence="5 7" id="KW-0456">Lyase</keyword>
<comment type="caution">
    <text evidence="9">The sequence shown here is derived from an EMBL/GenBank/DDBJ whole genome shotgun (WGS) entry which is preliminary data.</text>
</comment>
<dbReference type="HAMAP" id="MF_02065">
    <property type="entry name" value="MltG"/>
    <property type="match status" value="1"/>
</dbReference>
<dbReference type="InterPro" id="IPR003770">
    <property type="entry name" value="MLTG-like"/>
</dbReference>
<protein>
    <recommendedName>
        <fullName evidence="7">Endolytic murein transglycosylase</fullName>
        <ecNumber evidence="7">4.2.2.29</ecNumber>
    </recommendedName>
    <alternativeName>
        <fullName evidence="7">Peptidoglycan lytic transglycosylase</fullName>
    </alternativeName>
    <alternativeName>
        <fullName evidence="7">Peptidoglycan polymerization terminase</fullName>
    </alternativeName>
</protein>
<evidence type="ECO:0000256" key="4">
    <source>
        <dbReference type="ARBA" id="ARBA00023136"/>
    </source>
</evidence>
<keyword evidence="10" id="KW-1185">Reference proteome</keyword>
<dbReference type="Proteomes" id="UP001500064">
    <property type="component" value="Unassembled WGS sequence"/>
</dbReference>